<reference evidence="1" key="1">
    <citation type="submission" date="2020-07" db="EMBL/GenBank/DDBJ databases">
        <title>Multicomponent nature underlies the extraordinary mechanical properties of spider dragline silk.</title>
        <authorList>
            <person name="Kono N."/>
            <person name="Nakamura H."/>
            <person name="Mori M."/>
            <person name="Yoshida Y."/>
            <person name="Ohtoshi R."/>
            <person name="Malay A.D."/>
            <person name="Moran D.A.P."/>
            <person name="Tomita M."/>
            <person name="Numata K."/>
            <person name="Arakawa K."/>
        </authorList>
    </citation>
    <scope>NUCLEOTIDE SEQUENCE</scope>
</reference>
<keyword evidence="2" id="KW-1185">Reference proteome</keyword>
<organism evidence="1 2">
    <name type="scientific">Trichonephila clavata</name>
    <name type="common">Joro spider</name>
    <name type="synonym">Nephila clavata</name>
    <dbReference type="NCBI Taxonomy" id="2740835"/>
    <lineage>
        <taxon>Eukaryota</taxon>
        <taxon>Metazoa</taxon>
        <taxon>Ecdysozoa</taxon>
        <taxon>Arthropoda</taxon>
        <taxon>Chelicerata</taxon>
        <taxon>Arachnida</taxon>
        <taxon>Araneae</taxon>
        <taxon>Araneomorphae</taxon>
        <taxon>Entelegynae</taxon>
        <taxon>Araneoidea</taxon>
        <taxon>Nephilidae</taxon>
        <taxon>Trichonephila</taxon>
    </lineage>
</organism>
<dbReference type="EMBL" id="BMAO01034223">
    <property type="protein sequence ID" value="GFQ94854.1"/>
    <property type="molecule type" value="Genomic_DNA"/>
</dbReference>
<proteinExistence type="predicted"/>
<dbReference type="Proteomes" id="UP000887116">
    <property type="component" value="Unassembled WGS sequence"/>
</dbReference>
<dbReference type="OrthoDB" id="6460780at2759"/>
<evidence type="ECO:0000313" key="1">
    <source>
        <dbReference type="EMBL" id="GFQ94854.1"/>
    </source>
</evidence>
<evidence type="ECO:0000313" key="2">
    <source>
        <dbReference type="Proteomes" id="UP000887116"/>
    </source>
</evidence>
<protein>
    <submittedName>
        <fullName evidence="1">Uncharacterized protein</fullName>
    </submittedName>
</protein>
<comment type="caution">
    <text evidence="1">The sequence shown here is derived from an EMBL/GenBank/DDBJ whole genome shotgun (WGS) entry which is preliminary data.</text>
</comment>
<gene>
    <name evidence="1" type="ORF">TNCT_264211</name>
</gene>
<sequence length="73" mass="8355">MYQGSISGPLHKPHSINETSPCWFSDDRQFSRIHEVVSMFVYVHPPDTIKNKARQKRGNMFPVINSPMAVLVV</sequence>
<accession>A0A8X6HY10</accession>
<name>A0A8X6HY10_TRICU</name>
<dbReference type="AlphaFoldDB" id="A0A8X6HY10"/>